<evidence type="ECO:0000259" key="6">
    <source>
        <dbReference type="Pfam" id="PF00347"/>
    </source>
</evidence>
<dbReference type="FunFam" id="3.90.930.12:FF:000002">
    <property type="entry name" value="50S ribosomal protein L6"/>
    <property type="match status" value="1"/>
</dbReference>
<feature type="domain" description="Large ribosomal subunit protein uL6 alpha-beta" evidence="6">
    <location>
        <begin position="11"/>
        <end position="82"/>
    </location>
</feature>
<sequence length="183" mass="20117">MSRIGKQPIKIPSGVDCKNEGEVFRVKGPKGQLERTLHANMKVEVGDGEVRVIRPTDGRKDRSLHGLTRTLISNMVTGVTQGFSKQLNIVGVGYKVELKGKDLTLHLGYSHTIEYKAINGIEFEVDTKKNTIIVKGINKEYVGQTAAEIRSLRPPEPYKGKGVMYSTERIIRKAGKAAIGSKG</sequence>
<evidence type="ECO:0000313" key="7">
    <source>
        <dbReference type="EMBL" id="VAX29275.1"/>
    </source>
</evidence>
<dbReference type="PRINTS" id="PR00059">
    <property type="entry name" value="RIBOSOMALL6"/>
</dbReference>
<dbReference type="InterPro" id="IPR019906">
    <property type="entry name" value="Ribosomal_uL6_bac-type"/>
</dbReference>
<evidence type="ECO:0000256" key="1">
    <source>
        <dbReference type="ARBA" id="ARBA00009356"/>
    </source>
</evidence>
<dbReference type="PROSITE" id="PS00525">
    <property type="entry name" value="RIBOSOMAL_L6_1"/>
    <property type="match status" value="1"/>
</dbReference>
<dbReference type="PANTHER" id="PTHR11655:SF14">
    <property type="entry name" value="LARGE RIBOSOMAL SUBUNIT PROTEIN UL6M"/>
    <property type="match status" value="1"/>
</dbReference>
<name>A0A3B1DBW1_9ZZZZ</name>
<dbReference type="AlphaFoldDB" id="A0A3B1DBW1"/>
<dbReference type="PIRSF" id="PIRSF002162">
    <property type="entry name" value="Ribosomal_L6"/>
    <property type="match status" value="1"/>
</dbReference>
<accession>A0A3B1DBW1</accession>
<dbReference type="NCBIfam" id="TIGR03654">
    <property type="entry name" value="L6_bact"/>
    <property type="match status" value="1"/>
</dbReference>
<proteinExistence type="inferred from homology"/>
<gene>
    <name evidence="7" type="ORF">MNBD_NITROSPINAE05-1400</name>
</gene>
<evidence type="ECO:0000256" key="2">
    <source>
        <dbReference type="ARBA" id="ARBA00022730"/>
    </source>
</evidence>
<keyword evidence="5" id="KW-0687">Ribonucleoprotein</keyword>
<dbReference type="InterPro" id="IPR002358">
    <property type="entry name" value="Ribosomal_uL6_CS"/>
</dbReference>
<feature type="domain" description="Large ribosomal subunit protein uL6 alpha-beta" evidence="6">
    <location>
        <begin position="90"/>
        <end position="165"/>
    </location>
</feature>
<comment type="similarity">
    <text evidence="1">Belongs to the universal ribosomal protein uL6 family.</text>
</comment>
<dbReference type="EMBL" id="UOGG01000080">
    <property type="protein sequence ID" value="VAX29275.1"/>
    <property type="molecule type" value="Genomic_DNA"/>
</dbReference>
<dbReference type="PANTHER" id="PTHR11655">
    <property type="entry name" value="60S/50S RIBOSOMAL PROTEIN L6/L9"/>
    <property type="match status" value="1"/>
</dbReference>
<dbReference type="HAMAP" id="MF_01365_B">
    <property type="entry name" value="Ribosomal_uL6_B"/>
    <property type="match status" value="1"/>
</dbReference>
<dbReference type="GO" id="GO:0022625">
    <property type="term" value="C:cytosolic large ribosomal subunit"/>
    <property type="evidence" value="ECO:0007669"/>
    <property type="project" value="TreeGrafter"/>
</dbReference>
<keyword evidence="2" id="KW-0699">rRNA-binding</keyword>
<dbReference type="Gene3D" id="3.90.930.12">
    <property type="entry name" value="Ribosomal protein L6, alpha-beta domain"/>
    <property type="match status" value="2"/>
</dbReference>
<organism evidence="7">
    <name type="scientific">hydrothermal vent metagenome</name>
    <dbReference type="NCBI Taxonomy" id="652676"/>
    <lineage>
        <taxon>unclassified sequences</taxon>
        <taxon>metagenomes</taxon>
        <taxon>ecological metagenomes</taxon>
    </lineage>
</organism>
<protein>
    <submittedName>
        <fullName evidence="7">LSU ribosomal protein L6p (L9e)</fullName>
    </submittedName>
</protein>
<keyword evidence="4 7" id="KW-0689">Ribosomal protein</keyword>
<dbReference type="GO" id="GO:0002181">
    <property type="term" value="P:cytoplasmic translation"/>
    <property type="evidence" value="ECO:0007669"/>
    <property type="project" value="TreeGrafter"/>
</dbReference>
<evidence type="ECO:0000256" key="4">
    <source>
        <dbReference type="ARBA" id="ARBA00022980"/>
    </source>
</evidence>
<dbReference type="GO" id="GO:0019843">
    <property type="term" value="F:rRNA binding"/>
    <property type="evidence" value="ECO:0007669"/>
    <property type="project" value="UniProtKB-KW"/>
</dbReference>
<dbReference type="InterPro" id="IPR020040">
    <property type="entry name" value="Ribosomal_uL6_a/b-dom"/>
</dbReference>
<dbReference type="InterPro" id="IPR036789">
    <property type="entry name" value="Ribosomal_uL6-like_a/b-dom_sf"/>
</dbReference>
<dbReference type="GO" id="GO:0003735">
    <property type="term" value="F:structural constituent of ribosome"/>
    <property type="evidence" value="ECO:0007669"/>
    <property type="project" value="InterPro"/>
</dbReference>
<dbReference type="FunFam" id="3.90.930.12:FF:000001">
    <property type="entry name" value="50S ribosomal protein L6"/>
    <property type="match status" value="1"/>
</dbReference>
<evidence type="ECO:0000256" key="5">
    <source>
        <dbReference type="ARBA" id="ARBA00023274"/>
    </source>
</evidence>
<dbReference type="Pfam" id="PF00347">
    <property type="entry name" value="Ribosomal_L6"/>
    <property type="match status" value="2"/>
</dbReference>
<evidence type="ECO:0000256" key="3">
    <source>
        <dbReference type="ARBA" id="ARBA00022884"/>
    </source>
</evidence>
<dbReference type="InterPro" id="IPR000702">
    <property type="entry name" value="Ribosomal_uL6-like"/>
</dbReference>
<dbReference type="SUPFAM" id="SSF56053">
    <property type="entry name" value="Ribosomal protein L6"/>
    <property type="match status" value="2"/>
</dbReference>
<keyword evidence="3" id="KW-0694">RNA-binding</keyword>
<reference evidence="7" key="1">
    <citation type="submission" date="2018-06" db="EMBL/GenBank/DDBJ databases">
        <authorList>
            <person name="Zhirakovskaya E."/>
        </authorList>
    </citation>
    <scope>NUCLEOTIDE SEQUENCE</scope>
</reference>